<dbReference type="Gene3D" id="3.40.50.1100">
    <property type="match status" value="2"/>
</dbReference>
<accession>A0A2A7AMV2</accession>
<dbReference type="RefSeq" id="WP_097840043.1">
    <property type="nucleotide sequence ID" value="NZ_NMTY01000026.1"/>
</dbReference>
<dbReference type="AlphaFoldDB" id="A0A2A7AMV2"/>
<feature type="domain" description="Tryptophan synthase beta chain-like PALP" evidence="3">
    <location>
        <begin position="13"/>
        <end position="287"/>
    </location>
</feature>
<dbReference type="Pfam" id="PF00291">
    <property type="entry name" value="PALP"/>
    <property type="match status" value="1"/>
</dbReference>
<dbReference type="PANTHER" id="PTHR10314">
    <property type="entry name" value="CYSTATHIONINE BETA-SYNTHASE"/>
    <property type="match status" value="1"/>
</dbReference>
<proteinExistence type="predicted"/>
<comment type="cofactor">
    <cofactor evidence="1">
        <name>pyridoxal 5'-phosphate</name>
        <dbReference type="ChEBI" id="CHEBI:597326"/>
    </cofactor>
</comment>
<evidence type="ECO:0000259" key="3">
    <source>
        <dbReference type="Pfam" id="PF00291"/>
    </source>
</evidence>
<dbReference type="InterPro" id="IPR036052">
    <property type="entry name" value="TrpB-like_PALP_sf"/>
</dbReference>
<evidence type="ECO:0000313" key="5">
    <source>
        <dbReference type="Proteomes" id="UP000220005"/>
    </source>
</evidence>
<dbReference type="SUPFAM" id="SSF53686">
    <property type="entry name" value="Tryptophan synthase beta subunit-like PLP-dependent enzymes"/>
    <property type="match status" value="1"/>
</dbReference>
<name>A0A2A7AMV2_9FIRM</name>
<dbReference type="GO" id="GO:1901605">
    <property type="term" value="P:alpha-amino acid metabolic process"/>
    <property type="evidence" value="ECO:0007669"/>
    <property type="project" value="UniProtKB-ARBA"/>
</dbReference>
<organism evidence="4 5">
    <name type="scientific">Faecalibacterium prausnitzii</name>
    <dbReference type="NCBI Taxonomy" id="853"/>
    <lineage>
        <taxon>Bacteria</taxon>
        <taxon>Bacillati</taxon>
        <taxon>Bacillota</taxon>
        <taxon>Clostridia</taxon>
        <taxon>Eubacteriales</taxon>
        <taxon>Oscillospiraceae</taxon>
        <taxon>Faecalibacterium</taxon>
    </lineage>
</organism>
<reference evidence="4 5" key="1">
    <citation type="journal article" date="2017" name="Front. Microbiol.">
        <title>New Insights into the Diversity of the Genus Faecalibacterium.</title>
        <authorList>
            <person name="Benevides L."/>
            <person name="Burman S."/>
            <person name="Martin R."/>
            <person name="Robert V."/>
            <person name="Thomas M."/>
            <person name="Miquel S."/>
            <person name="Chain F."/>
            <person name="Sokol H."/>
            <person name="Bermudez-Humaran L.G."/>
            <person name="Morrison M."/>
            <person name="Langella P."/>
            <person name="Azevedo V.A."/>
            <person name="Chatel J.M."/>
            <person name="Soares S."/>
        </authorList>
    </citation>
    <scope>NUCLEOTIDE SEQUENCE [LARGE SCALE GENOMIC DNA]</scope>
    <source>
        <strain evidence="4 5">CNCM I 4575</strain>
    </source>
</reference>
<gene>
    <name evidence="4" type="ORF">CGS58_12155</name>
</gene>
<dbReference type="InterPro" id="IPR050214">
    <property type="entry name" value="Cys_Synth/Cystath_Beta-Synth"/>
</dbReference>
<sequence length="302" mass="31428">MPIHPNFYQTLLPCPIVELRGYLAACGLKGRLYAYLDFNGPTGTSRDGLAEGMLALAAEQHALAPGQPIIEASSGAFAVALTLASRTAGHPIVLTMPEDAPALRQEYLLRLGAQILHSPARNGLAGARALAETKAAENGWYYMNWLANDNNPEYHRRVTGPAIAKAIAREGSSLVDSVVVGVGSAGTITGVGETLKAWTNDVRMVAVEPFESQALSGGFTGGHGIPEIGFGFIPKNYNAYVVDNVAAVTRADAARAAQKVLASDAIPASLSAGAALHAAAQLIANGTSRSALAIFSGRQNII</sequence>
<protein>
    <submittedName>
        <fullName evidence="4">Cysteine synthase A</fullName>
    </submittedName>
</protein>
<evidence type="ECO:0000256" key="1">
    <source>
        <dbReference type="ARBA" id="ARBA00001933"/>
    </source>
</evidence>
<dbReference type="InterPro" id="IPR001926">
    <property type="entry name" value="TrpB-like_PALP"/>
</dbReference>
<dbReference type="EMBL" id="NMTY01000026">
    <property type="protein sequence ID" value="PDX80495.1"/>
    <property type="molecule type" value="Genomic_DNA"/>
</dbReference>
<evidence type="ECO:0000256" key="2">
    <source>
        <dbReference type="ARBA" id="ARBA00022898"/>
    </source>
</evidence>
<comment type="caution">
    <text evidence="4">The sequence shown here is derived from an EMBL/GenBank/DDBJ whole genome shotgun (WGS) entry which is preliminary data.</text>
</comment>
<evidence type="ECO:0000313" key="4">
    <source>
        <dbReference type="EMBL" id="PDX80495.1"/>
    </source>
</evidence>
<dbReference type="Proteomes" id="UP000220005">
    <property type="component" value="Unassembled WGS sequence"/>
</dbReference>
<keyword evidence="2" id="KW-0663">Pyridoxal phosphate</keyword>